<protein>
    <recommendedName>
        <fullName evidence="4">Aldehyde dehydrogenase</fullName>
    </recommendedName>
</protein>
<dbReference type="InterPro" id="IPR029510">
    <property type="entry name" value="Ald_DH_CS_GLU"/>
</dbReference>
<dbReference type="PROSITE" id="PS00070">
    <property type="entry name" value="ALDEHYDE_DEHYDR_CYS"/>
    <property type="match status" value="1"/>
</dbReference>
<dbReference type="InterPro" id="IPR016163">
    <property type="entry name" value="Ald_DH_C"/>
</dbReference>
<evidence type="ECO:0000256" key="1">
    <source>
        <dbReference type="ARBA" id="ARBA00009986"/>
    </source>
</evidence>
<dbReference type="GO" id="GO:0006081">
    <property type="term" value="P:aldehyde metabolic process"/>
    <property type="evidence" value="ECO:0007669"/>
    <property type="project" value="InterPro"/>
</dbReference>
<dbReference type="OrthoDB" id="9762913at2"/>
<dbReference type="PANTHER" id="PTHR43570:SF20">
    <property type="entry name" value="ALDEHYDE DEHYDROGENASE ALDX-RELATED"/>
    <property type="match status" value="1"/>
</dbReference>
<dbReference type="EMBL" id="VHSF01000001">
    <property type="protein sequence ID" value="TRO66760.1"/>
    <property type="molecule type" value="Genomic_DNA"/>
</dbReference>
<organism evidence="9 10">
    <name type="scientific">Christiangramia sabulilitoris</name>
    <dbReference type="NCBI Taxonomy" id="2583991"/>
    <lineage>
        <taxon>Bacteria</taxon>
        <taxon>Pseudomonadati</taxon>
        <taxon>Bacteroidota</taxon>
        <taxon>Flavobacteriia</taxon>
        <taxon>Flavobacteriales</taxon>
        <taxon>Flavobacteriaceae</taxon>
        <taxon>Christiangramia</taxon>
    </lineage>
</organism>
<keyword evidence="2 4" id="KW-0560">Oxidoreductase</keyword>
<keyword evidence="10" id="KW-1185">Reference proteome</keyword>
<feature type="active site" evidence="5">
    <location>
        <position position="246"/>
    </location>
</feature>
<evidence type="ECO:0000313" key="9">
    <source>
        <dbReference type="EMBL" id="TRO66760.1"/>
    </source>
</evidence>
<comment type="caution">
    <text evidence="9">The sequence shown here is derived from an EMBL/GenBank/DDBJ whole genome shotgun (WGS) entry which is preliminary data.</text>
</comment>
<evidence type="ECO:0000256" key="3">
    <source>
        <dbReference type="ARBA" id="ARBA00023027"/>
    </source>
</evidence>
<feature type="domain" description="Aldehyde dehydrogenase" evidence="8">
    <location>
        <begin position="23"/>
        <end position="435"/>
    </location>
</feature>
<dbReference type="InterPro" id="IPR016160">
    <property type="entry name" value="Ald_DH_CS_CYS"/>
</dbReference>
<dbReference type="InterPro" id="IPR012394">
    <property type="entry name" value="Aldehyde_DH_NAD(P)"/>
</dbReference>
<dbReference type="Gene3D" id="3.40.605.10">
    <property type="entry name" value="Aldehyde Dehydrogenase, Chain A, domain 1"/>
    <property type="match status" value="1"/>
</dbReference>
<dbReference type="GO" id="GO:0004029">
    <property type="term" value="F:aldehyde dehydrogenase (NAD+) activity"/>
    <property type="evidence" value="ECO:0007669"/>
    <property type="project" value="TreeGrafter"/>
</dbReference>
<evidence type="ECO:0000313" key="10">
    <source>
        <dbReference type="Proteomes" id="UP000315131"/>
    </source>
</evidence>
<dbReference type="PROSITE" id="PS00687">
    <property type="entry name" value="ALDEHYDE_DEHYDR_GLU"/>
    <property type="match status" value="1"/>
</dbReference>
<dbReference type="PANTHER" id="PTHR43570">
    <property type="entry name" value="ALDEHYDE DEHYDROGENASE"/>
    <property type="match status" value="1"/>
</dbReference>
<dbReference type="FunFam" id="3.40.605.10:FF:000004">
    <property type="entry name" value="Aldehyde dehydrogenase"/>
    <property type="match status" value="1"/>
</dbReference>
<dbReference type="PIRSF" id="PIRSF036492">
    <property type="entry name" value="ALDH"/>
    <property type="match status" value="1"/>
</dbReference>
<evidence type="ECO:0000256" key="7">
    <source>
        <dbReference type="RuleBase" id="RU003345"/>
    </source>
</evidence>
<comment type="similarity">
    <text evidence="1 4 7">Belongs to the aldehyde dehydrogenase family.</text>
</comment>
<gene>
    <name evidence="9" type="ORF">FGM01_02395</name>
</gene>
<dbReference type="InterPro" id="IPR015590">
    <property type="entry name" value="Aldehyde_DH_dom"/>
</dbReference>
<dbReference type="SUPFAM" id="SSF53720">
    <property type="entry name" value="ALDH-like"/>
    <property type="match status" value="1"/>
</dbReference>
<keyword evidence="3" id="KW-0520">NAD</keyword>
<accession>A0A550I710</accession>
<dbReference type="InterPro" id="IPR016162">
    <property type="entry name" value="Ald_DH_N"/>
</dbReference>
<dbReference type="CDD" id="cd07133">
    <property type="entry name" value="ALDH_CALDH_CalB"/>
    <property type="match status" value="1"/>
</dbReference>
<dbReference type="AlphaFoldDB" id="A0A550I710"/>
<name>A0A550I710_9FLAO</name>
<proteinExistence type="inferred from homology"/>
<evidence type="ECO:0000256" key="5">
    <source>
        <dbReference type="PIRSR" id="PIRSR036492-1"/>
    </source>
</evidence>
<evidence type="ECO:0000256" key="4">
    <source>
        <dbReference type="PIRNR" id="PIRNR036492"/>
    </source>
</evidence>
<dbReference type="Proteomes" id="UP000315131">
    <property type="component" value="Unassembled WGS sequence"/>
</dbReference>
<reference evidence="9 10" key="1">
    <citation type="submission" date="2019-06" db="EMBL/GenBank/DDBJ databases">
        <title>Gramella sabulilitoris sp. nov., isolated from a marine sand.</title>
        <authorList>
            <person name="Yoon J.-H."/>
        </authorList>
    </citation>
    <scope>NUCLEOTIDE SEQUENCE [LARGE SCALE GENOMIC DNA]</scope>
    <source>
        <strain evidence="9 10">HSMS-1</strain>
    </source>
</reference>
<evidence type="ECO:0000256" key="6">
    <source>
        <dbReference type="PROSITE-ProRule" id="PRU10007"/>
    </source>
</evidence>
<dbReference type="FunFam" id="3.40.309.10:FF:000003">
    <property type="entry name" value="Aldehyde dehydrogenase"/>
    <property type="match status" value="1"/>
</dbReference>
<evidence type="ECO:0000256" key="2">
    <source>
        <dbReference type="ARBA" id="ARBA00023002"/>
    </source>
</evidence>
<dbReference type="Gene3D" id="3.40.309.10">
    <property type="entry name" value="Aldehyde Dehydrogenase, Chain A, domain 2"/>
    <property type="match status" value="1"/>
</dbReference>
<dbReference type="InterPro" id="IPR016161">
    <property type="entry name" value="Ald_DH/histidinol_DH"/>
</dbReference>
<sequence>MNKSELNDLLIRQQAAFKKAPPSFEKRMQTLKKLSDVLEENKNSLIEAVFQDFGLRAREETLFLEIFPLQDEIRHAMKNLRNWMKRRYVPGAWFLLPSSAYYQFQPLGSVGIMGAWNYQVLLSLSPLVDAIAAGNHAILKPSEIAPASAAVIKEMINKNFPEEYIHCVTGDAGLARDFSSLAFDHIFFTGSTRVGKLVMEAAAPNLTPVTLELGGKSPAIIHHSYPVKLAAKRLMAGKLFNAGQTCVAPDYVIMPAAMNSEFERHAIETVQKFYPNINENDQYTSIINKDHHDRLNSLLEDATDKGARIVELGDKKADRDSRSITPKLVFNVSSEMQLMQEEIFGPVLPVLNIENMEDAVAYVNDHPKPLALYYFDNKKKRINWLLRNTLSGGVTINDTIYHLAQHNLPFGGVGASGMGHYHGFDGFKTFSKKRAVMHQKSLAASDLLHPPFTDLKKKLIQIMGRITKV</sequence>
<dbReference type="GO" id="GO:0005737">
    <property type="term" value="C:cytoplasm"/>
    <property type="evidence" value="ECO:0007669"/>
    <property type="project" value="TreeGrafter"/>
</dbReference>
<evidence type="ECO:0000259" key="8">
    <source>
        <dbReference type="Pfam" id="PF00171"/>
    </source>
</evidence>
<dbReference type="Pfam" id="PF00171">
    <property type="entry name" value="Aldedh"/>
    <property type="match status" value="1"/>
</dbReference>
<feature type="active site" evidence="5 6">
    <location>
        <position position="212"/>
    </location>
</feature>
<dbReference type="RefSeq" id="WP_143409539.1">
    <property type="nucleotide sequence ID" value="NZ_VHSF01000001.1"/>
</dbReference>